<sequence>MRIFNLFLQKWMPILTPLSLILGVLLKDIGHQLLFLIPLIFAFMTFASSLNMTFGDVKGVRKHPKLILMSIAFLHILMPIWAYFLSVVIFDDHLLTIGFMLSVAVPTGVTSVIWVNISKGNLPLCLSIILIDTLLAPFIMPFLLKIIAGQSIHFDTTSLIFDLLWMIVVPSILGILLNELSKGKIQKRWGPLLAPFSKLSIFAIVMINSSVIAPYLLTVNGELFIVIIVVFCLAFSGYAFALLMGHFLWKNTTDIATFLFTGGMRNIAVGVVIATTYFPAKVAMPIVFGMLFQQVLAAIFYRIFEKYQKNKSIKVATM</sequence>
<evidence type="ECO:0008006" key="8">
    <source>
        <dbReference type="Google" id="ProtNLM"/>
    </source>
</evidence>
<comment type="subcellular location">
    <subcellularLocation>
        <location evidence="1">Membrane</location>
        <topology evidence="1">Multi-pass membrane protein</topology>
    </subcellularLocation>
</comment>
<evidence type="ECO:0000256" key="5">
    <source>
        <dbReference type="SAM" id="Phobius"/>
    </source>
</evidence>
<proteinExistence type="predicted"/>
<feature type="transmembrane region" description="Helical" evidence="5">
    <location>
        <begin position="32"/>
        <end position="54"/>
    </location>
</feature>
<feature type="transmembrane region" description="Helical" evidence="5">
    <location>
        <begin position="96"/>
        <end position="117"/>
    </location>
</feature>
<protein>
    <recommendedName>
        <fullName evidence="8">Bile acid:sodium symporter family protein</fullName>
    </recommendedName>
</protein>
<accession>A0A2U3AKS8</accession>
<evidence type="ECO:0000256" key="1">
    <source>
        <dbReference type="ARBA" id="ARBA00004141"/>
    </source>
</evidence>
<evidence type="ECO:0000313" key="7">
    <source>
        <dbReference type="Proteomes" id="UP000245938"/>
    </source>
</evidence>
<feature type="transmembrane region" description="Helical" evidence="5">
    <location>
        <begin position="223"/>
        <end position="243"/>
    </location>
</feature>
<dbReference type="InterPro" id="IPR038770">
    <property type="entry name" value="Na+/solute_symporter_sf"/>
</dbReference>
<dbReference type="Proteomes" id="UP000245938">
    <property type="component" value="Unassembled WGS sequence"/>
</dbReference>
<dbReference type="AlphaFoldDB" id="A0A2U3AKS8"/>
<dbReference type="InterPro" id="IPR004710">
    <property type="entry name" value="Bilac:Na_transpt"/>
</dbReference>
<reference evidence="6 7" key="1">
    <citation type="submission" date="2018-05" db="EMBL/GenBank/DDBJ databases">
        <title>Kurthia sibirica genome sequence.</title>
        <authorList>
            <person name="Maclea K.S."/>
            <person name="Goen A.E."/>
        </authorList>
    </citation>
    <scope>NUCLEOTIDE SEQUENCE [LARGE SCALE GENOMIC DNA]</scope>
    <source>
        <strain evidence="6 7">ATCC 49154</strain>
    </source>
</reference>
<feature type="transmembrane region" description="Helical" evidence="5">
    <location>
        <begin position="199"/>
        <end position="217"/>
    </location>
</feature>
<gene>
    <name evidence="6" type="ORF">DEX24_10180</name>
</gene>
<evidence type="ECO:0000256" key="4">
    <source>
        <dbReference type="ARBA" id="ARBA00023136"/>
    </source>
</evidence>
<feature type="transmembrane region" description="Helical" evidence="5">
    <location>
        <begin position="284"/>
        <end position="304"/>
    </location>
</feature>
<feature type="transmembrane region" description="Helical" evidence="5">
    <location>
        <begin position="7"/>
        <end position="26"/>
    </location>
</feature>
<dbReference type="PANTHER" id="PTHR10361">
    <property type="entry name" value="SODIUM-BILE ACID COTRANSPORTER"/>
    <property type="match status" value="1"/>
</dbReference>
<feature type="transmembrane region" description="Helical" evidence="5">
    <location>
        <begin position="66"/>
        <end position="90"/>
    </location>
</feature>
<dbReference type="PANTHER" id="PTHR10361:SF28">
    <property type="entry name" value="P3 PROTEIN-RELATED"/>
    <property type="match status" value="1"/>
</dbReference>
<feature type="transmembrane region" description="Helical" evidence="5">
    <location>
        <begin position="124"/>
        <end position="147"/>
    </location>
</feature>
<evidence type="ECO:0000256" key="3">
    <source>
        <dbReference type="ARBA" id="ARBA00022989"/>
    </source>
</evidence>
<dbReference type="RefSeq" id="WP_109306328.1">
    <property type="nucleotide sequence ID" value="NZ_BJUF01000019.1"/>
</dbReference>
<dbReference type="Gene3D" id="1.20.1530.20">
    <property type="match status" value="1"/>
</dbReference>
<organism evidence="6 7">
    <name type="scientific">Kurthia sibirica</name>
    <dbReference type="NCBI Taxonomy" id="202750"/>
    <lineage>
        <taxon>Bacteria</taxon>
        <taxon>Bacillati</taxon>
        <taxon>Bacillota</taxon>
        <taxon>Bacilli</taxon>
        <taxon>Bacillales</taxon>
        <taxon>Caryophanaceae</taxon>
        <taxon>Kurthia</taxon>
    </lineage>
</organism>
<dbReference type="EMBL" id="QFVR01000012">
    <property type="protein sequence ID" value="PWI25102.1"/>
    <property type="molecule type" value="Genomic_DNA"/>
</dbReference>
<name>A0A2U3AKS8_9BACL</name>
<keyword evidence="2 5" id="KW-0812">Transmembrane</keyword>
<keyword evidence="4 5" id="KW-0472">Membrane</keyword>
<dbReference type="InterPro" id="IPR002657">
    <property type="entry name" value="BilAc:Na_symport/Acr3"/>
</dbReference>
<feature type="transmembrane region" description="Helical" evidence="5">
    <location>
        <begin position="255"/>
        <end position="278"/>
    </location>
</feature>
<dbReference type="OrthoDB" id="1551454at2"/>
<feature type="transmembrane region" description="Helical" evidence="5">
    <location>
        <begin position="159"/>
        <end position="178"/>
    </location>
</feature>
<comment type="caution">
    <text evidence="6">The sequence shown here is derived from an EMBL/GenBank/DDBJ whole genome shotgun (WGS) entry which is preliminary data.</text>
</comment>
<keyword evidence="3 5" id="KW-1133">Transmembrane helix</keyword>
<evidence type="ECO:0000313" key="6">
    <source>
        <dbReference type="EMBL" id="PWI25102.1"/>
    </source>
</evidence>
<evidence type="ECO:0000256" key="2">
    <source>
        <dbReference type="ARBA" id="ARBA00022692"/>
    </source>
</evidence>
<keyword evidence="7" id="KW-1185">Reference proteome</keyword>
<dbReference type="Pfam" id="PF01758">
    <property type="entry name" value="SBF"/>
    <property type="match status" value="1"/>
</dbReference>
<dbReference type="GO" id="GO:0016020">
    <property type="term" value="C:membrane"/>
    <property type="evidence" value="ECO:0007669"/>
    <property type="project" value="UniProtKB-SubCell"/>
</dbReference>